<name>A0A6J8AV14_MYTCO</name>
<reference evidence="2 3" key="1">
    <citation type="submission" date="2020-06" db="EMBL/GenBank/DDBJ databases">
        <authorList>
            <person name="Li R."/>
            <person name="Bekaert M."/>
        </authorList>
    </citation>
    <scope>NUCLEOTIDE SEQUENCE [LARGE SCALE GENOMIC DNA]</scope>
    <source>
        <strain evidence="3">wild</strain>
    </source>
</reference>
<gene>
    <name evidence="2" type="ORF">MCOR_11809</name>
</gene>
<keyword evidence="3" id="KW-1185">Reference proteome</keyword>
<feature type="compositionally biased region" description="Polar residues" evidence="1">
    <location>
        <begin position="188"/>
        <end position="199"/>
    </location>
</feature>
<sequence length="326" mass="36998">MENLKINLQMDKTIQDYPLTSLPTKFNKRTGKAKKSLYEKLDLTLYESSTEMLFFHTNSDRIQPWIKSLDMLYYDNLGRDGSEYVVVWADEPTKWTDRNSIGNLISIELHTIHEQQNTLLYKLTFFITTDQVIIKVDSTTSITEPNIPAHNDISFEKNTLETESHDSDNTCVKTVVSEQNEDGKDIKVNSTDDNNNSSEHNLHNAPKEPKQVVGHVGENISATCSMKAEASRLEQSLVDTIAKMENNQSVTSSNIITHIDECKSYSEGLTKMMKSIVSDNKVSEDVISLRNKIKVLNEENQSIPLQLKNEQSATLLIKCQFEDALT</sequence>
<evidence type="ECO:0000313" key="2">
    <source>
        <dbReference type="EMBL" id="CAC5374405.1"/>
    </source>
</evidence>
<accession>A0A6J8AV14</accession>
<dbReference type="Proteomes" id="UP000507470">
    <property type="component" value="Unassembled WGS sequence"/>
</dbReference>
<protein>
    <submittedName>
        <fullName evidence="2">Uncharacterized protein</fullName>
    </submittedName>
</protein>
<feature type="region of interest" description="Disordered" evidence="1">
    <location>
        <begin position="178"/>
        <end position="208"/>
    </location>
</feature>
<dbReference type="AlphaFoldDB" id="A0A6J8AV14"/>
<evidence type="ECO:0000313" key="3">
    <source>
        <dbReference type="Proteomes" id="UP000507470"/>
    </source>
</evidence>
<dbReference type="EMBL" id="CACVKT020002008">
    <property type="protein sequence ID" value="CAC5374405.1"/>
    <property type="molecule type" value="Genomic_DNA"/>
</dbReference>
<proteinExistence type="predicted"/>
<organism evidence="2 3">
    <name type="scientific">Mytilus coruscus</name>
    <name type="common">Sea mussel</name>
    <dbReference type="NCBI Taxonomy" id="42192"/>
    <lineage>
        <taxon>Eukaryota</taxon>
        <taxon>Metazoa</taxon>
        <taxon>Spiralia</taxon>
        <taxon>Lophotrochozoa</taxon>
        <taxon>Mollusca</taxon>
        <taxon>Bivalvia</taxon>
        <taxon>Autobranchia</taxon>
        <taxon>Pteriomorphia</taxon>
        <taxon>Mytilida</taxon>
        <taxon>Mytiloidea</taxon>
        <taxon>Mytilidae</taxon>
        <taxon>Mytilinae</taxon>
        <taxon>Mytilus</taxon>
    </lineage>
</organism>
<evidence type="ECO:0000256" key="1">
    <source>
        <dbReference type="SAM" id="MobiDB-lite"/>
    </source>
</evidence>